<evidence type="ECO:0000313" key="2">
    <source>
        <dbReference type="EMBL" id="KAK9284073.1"/>
    </source>
</evidence>
<dbReference type="GO" id="GO:0046474">
    <property type="term" value="P:glycerophospholipid biosynthetic process"/>
    <property type="evidence" value="ECO:0007669"/>
    <property type="project" value="TreeGrafter"/>
</dbReference>
<dbReference type="InterPro" id="IPR036412">
    <property type="entry name" value="HAD-like_sf"/>
</dbReference>
<comment type="caution">
    <text evidence="2">The sequence shown here is derived from an EMBL/GenBank/DDBJ whole genome shotgun (WGS) entry which is preliminary data.</text>
</comment>
<sequence length="386" mass="43253">MKTRVRTVIRVSQSRSRPPLSPLSPQPYYRSFSQLQSRQERPSFGIAFDIDGVILRGRVPIGGSPQALRRLYGDSGALKIPFLFLTNGGGIPESRRAVELSKLLGVDILPSQQVFIILCFGQLINSFSRFENKLIVAIGKGEPSLVMSEYGFKKVLSLDEYASYFENIDPVSQYKAWTTKQEFNGHSNPKELVPRIDVLSDKVKAAFVVSDPVDWGRDIQVLCDILRSGGLPGQENGHQPPLYFAADDLEYQAAFPSNRLGMGAFRIALESIFNRIHHNALEFISYGKPNPFVFNNAEAILRQLQPSSYQYNGHTRSHPFKTLYMIGDNPLVDIKGAKQAGHPWFSILTRTGVFRGKENHAEFPADLVVDTVEEAVNYILKKECNS</sequence>
<dbReference type="AlphaFoldDB" id="A0AAP0RSL2"/>
<dbReference type="InterPro" id="IPR006357">
    <property type="entry name" value="HAD-SF_hydro_IIA"/>
</dbReference>
<name>A0AAP0RSL2_LIQFO</name>
<proteinExistence type="predicted"/>
<dbReference type="EMBL" id="JBBPBK010000006">
    <property type="protein sequence ID" value="KAK9284073.1"/>
    <property type="molecule type" value="Genomic_DNA"/>
</dbReference>
<dbReference type="InterPro" id="IPR006353">
    <property type="entry name" value="HAD-SF_hydro_IIA_CECR5"/>
</dbReference>
<dbReference type="SUPFAM" id="SSF56784">
    <property type="entry name" value="HAD-like"/>
    <property type="match status" value="1"/>
</dbReference>
<evidence type="ECO:0000313" key="3">
    <source>
        <dbReference type="Proteomes" id="UP001415857"/>
    </source>
</evidence>
<dbReference type="Proteomes" id="UP001415857">
    <property type="component" value="Unassembled WGS sequence"/>
</dbReference>
<feature type="region of interest" description="Disordered" evidence="1">
    <location>
        <begin position="1"/>
        <end position="25"/>
    </location>
</feature>
<dbReference type="GO" id="GO:0005739">
    <property type="term" value="C:mitochondrion"/>
    <property type="evidence" value="ECO:0007669"/>
    <property type="project" value="TreeGrafter"/>
</dbReference>
<dbReference type="Pfam" id="PF13344">
    <property type="entry name" value="Hydrolase_6"/>
    <property type="match status" value="1"/>
</dbReference>
<protein>
    <recommendedName>
        <fullName evidence="4">Hydrolase family protein / HAD-superfamily protein</fullName>
    </recommendedName>
</protein>
<dbReference type="PANTHER" id="PTHR14269">
    <property type="entry name" value="CDP-DIACYLGLYCEROL--GLYCEROL-3-PHOSPHATE 3-PHOSPHATIDYLTRANSFERASE-RELATED"/>
    <property type="match status" value="1"/>
</dbReference>
<dbReference type="PANTHER" id="PTHR14269:SF49">
    <property type="entry name" value="HYDROLASE FAMILY PROTEIN _ HAD-SUPERFAMILY PROTEIN"/>
    <property type="match status" value="1"/>
</dbReference>
<gene>
    <name evidence="2" type="ORF">L1049_012333</name>
</gene>
<organism evidence="2 3">
    <name type="scientific">Liquidambar formosana</name>
    <name type="common">Formosan gum</name>
    <dbReference type="NCBI Taxonomy" id="63359"/>
    <lineage>
        <taxon>Eukaryota</taxon>
        <taxon>Viridiplantae</taxon>
        <taxon>Streptophyta</taxon>
        <taxon>Embryophyta</taxon>
        <taxon>Tracheophyta</taxon>
        <taxon>Spermatophyta</taxon>
        <taxon>Magnoliopsida</taxon>
        <taxon>eudicotyledons</taxon>
        <taxon>Gunneridae</taxon>
        <taxon>Pentapetalae</taxon>
        <taxon>Saxifragales</taxon>
        <taxon>Altingiaceae</taxon>
        <taxon>Liquidambar</taxon>
    </lineage>
</organism>
<keyword evidence="3" id="KW-1185">Reference proteome</keyword>
<dbReference type="Gene3D" id="3.40.50.1000">
    <property type="entry name" value="HAD superfamily/HAD-like"/>
    <property type="match status" value="2"/>
</dbReference>
<accession>A0AAP0RSL2</accession>
<dbReference type="InterPro" id="IPR023214">
    <property type="entry name" value="HAD_sf"/>
</dbReference>
<dbReference type="NCBIfam" id="TIGR01460">
    <property type="entry name" value="HAD-SF-IIA"/>
    <property type="match status" value="1"/>
</dbReference>
<dbReference type="FunFam" id="3.40.50.1000:FF:000137">
    <property type="entry name" value="Hydrolase family protein / HAD-superfamily protein"/>
    <property type="match status" value="1"/>
</dbReference>
<dbReference type="InterPro" id="IPR050324">
    <property type="entry name" value="CDP-alcohol_PTase-I"/>
</dbReference>
<dbReference type="NCBIfam" id="TIGR01456">
    <property type="entry name" value="CECR5"/>
    <property type="match status" value="1"/>
</dbReference>
<evidence type="ECO:0008006" key="4">
    <source>
        <dbReference type="Google" id="ProtNLM"/>
    </source>
</evidence>
<evidence type="ECO:0000256" key="1">
    <source>
        <dbReference type="SAM" id="MobiDB-lite"/>
    </source>
</evidence>
<dbReference type="Pfam" id="PF13242">
    <property type="entry name" value="Hydrolase_like"/>
    <property type="match status" value="1"/>
</dbReference>
<reference evidence="2 3" key="1">
    <citation type="journal article" date="2024" name="Plant J.">
        <title>Genome sequences and population genomics reveal climatic adaptation and genomic divergence between two closely related sweetgum species.</title>
        <authorList>
            <person name="Xu W.Q."/>
            <person name="Ren C.Q."/>
            <person name="Zhang X.Y."/>
            <person name="Comes H.P."/>
            <person name="Liu X.H."/>
            <person name="Li Y.G."/>
            <person name="Kettle C.J."/>
            <person name="Jalonen R."/>
            <person name="Gaisberger H."/>
            <person name="Ma Y.Z."/>
            <person name="Qiu Y.X."/>
        </authorList>
    </citation>
    <scope>NUCLEOTIDE SEQUENCE [LARGE SCALE GENOMIC DNA]</scope>
    <source>
        <strain evidence="2">Hangzhou</strain>
    </source>
</reference>